<evidence type="ECO:0000256" key="1">
    <source>
        <dbReference type="ARBA" id="ARBA00010618"/>
    </source>
</evidence>
<dbReference type="OrthoDB" id="359154at2759"/>
<evidence type="ECO:0000256" key="2">
    <source>
        <dbReference type="ARBA" id="ARBA00022980"/>
    </source>
</evidence>
<gene>
    <name evidence="4" type="ORF">BRETT_002726</name>
</gene>
<reference evidence="4" key="1">
    <citation type="submission" date="2020-10" db="EMBL/GenBank/DDBJ databases">
        <authorList>
            <person name="Palmer J.M."/>
        </authorList>
    </citation>
    <scope>NUCLEOTIDE SEQUENCE</scope>
    <source>
        <strain evidence="4">UCD 2041</strain>
    </source>
</reference>
<dbReference type="InterPro" id="IPR041988">
    <property type="entry name" value="Ribosomal_uL24_KOW"/>
</dbReference>
<keyword evidence="3" id="KW-0687">Ribonucleoprotein</keyword>
<dbReference type="GO" id="GO:0005840">
    <property type="term" value="C:ribosome"/>
    <property type="evidence" value="ECO:0007669"/>
    <property type="project" value="UniProtKB-KW"/>
</dbReference>
<dbReference type="CDD" id="cd06089">
    <property type="entry name" value="KOW_RPL26"/>
    <property type="match status" value="1"/>
</dbReference>
<dbReference type="GO" id="GO:1990904">
    <property type="term" value="C:ribonucleoprotein complex"/>
    <property type="evidence" value="ECO:0007669"/>
    <property type="project" value="UniProtKB-KW"/>
</dbReference>
<organism evidence="4 5">
    <name type="scientific">Dekkera bruxellensis</name>
    <name type="common">Brettanomyces custersii</name>
    <dbReference type="NCBI Taxonomy" id="5007"/>
    <lineage>
        <taxon>Eukaryota</taxon>
        <taxon>Fungi</taxon>
        <taxon>Dikarya</taxon>
        <taxon>Ascomycota</taxon>
        <taxon>Saccharomycotina</taxon>
        <taxon>Pichiomycetes</taxon>
        <taxon>Pichiales</taxon>
        <taxon>Pichiaceae</taxon>
        <taxon>Brettanomyces</taxon>
    </lineage>
</organism>
<sequence length="360" mass="41674">MLSSLRDATKRYGANIDRFPEGTKKMLFKFAAMTQIPAFRSDKGELPKERMFTRPEQWKVEIGDRVLITKGRFKGHVTKVLAFHRSTNELFVEQSETKKMVIPKQYWQAGQQSHVINYPKPISPRDVKVVSTMVEIGKDGVEKRTEIAADDVVFKGMYWDADYGKMMPYRRVKYHENIIIPWPRPEPVEDDAFATSKEESEERTYIPNSIVRTDSPPGIVESMRSPIMRRKYKWDKQVISRSDEKRLTPPEMPISAAKRAGMEERQKINESIPKKPTAETVNLVGSRVAALLNGVTDANFAAWVNSVAPDSELKNLEKKEREKKILAEKTREAHQRNIIRHRVITKYKNQGRRWRSSTIL</sequence>
<dbReference type="GeneID" id="64574650"/>
<dbReference type="SUPFAM" id="SSF50104">
    <property type="entry name" value="Translation proteins SH3-like domain"/>
    <property type="match status" value="1"/>
</dbReference>
<evidence type="ECO:0000256" key="3">
    <source>
        <dbReference type="ARBA" id="ARBA00023274"/>
    </source>
</evidence>
<evidence type="ECO:0008006" key="6">
    <source>
        <dbReference type="Google" id="ProtNLM"/>
    </source>
</evidence>
<evidence type="ECO:0000313" key="4">
    <source>
        <dbReference type="EMBL" id="QOU22545.1"/>
    </source>
</evidence>
<name>A0A871REM2_DEKBR</name>
<dbReference type="Pfam" id="PF22682">
    <property type="entry name" value="Ribosomal_uL24m-like"/>
    <property type="match status" value="1"/>
</dbReference>
<proteinExistence type="inferred from homology"/>
<keyword evidence="2" id="KW-0689">Ribosomal protein</keyword>
<dbReference type="Gene3D" id="2.30.30.30">
    <property type="match status" value="1"/>
</dbReference>
<dbReference type="AlphaFoldDB" id="A0A871REM2"/>
<dbReference type="RefSeq" id="XP_041139038.1">
    <property type="nucleotide sequence ID" value="XM_041281247.1"/>
</dbReference>
<accession>A0A871REM2</accession>
<reference evidence="4" key="2">
    <citation type="journal article" name="BMC Genomics">
        <title>New genome assemblies reveal patterns of domestication and adaptation across Brettanomyces (Dekkera) species.</title>
        <authorList>
            <person name="Roach M.J."/>
            <person name="Borneman A.R."/>
        </authorList>
    </citation>
    <scope>NUCLEOTIDE SEQUENCE</scope>
    <source>
        <strain evidence="4">UCD 2041</strain>
    </source>
</reference>
<comment type="similarity">
    <text evidence="1">Belongs to the universal ribosomal protein uL24 family.</text>
</comment>
<dbReference type="EMBL" id="CP063137">
    <property type="protein sequence ID" value="QOU22545.1"/>
    <property type="molecule type" value="Genomic_DNA"/>
</dbReference>
<protein>
    <recommendedName>
        <fullName evidence="6">KOW domain-containing protein</fullName>
    </recommendedName>
</protein>
<evidence type="ECO:0000313" key="5">
    <source>
        <dbReference type="Proteomes" id="UP000663131"/>
    </source>
</evidence>
<dbReference type="Proteomes" id="UP000663131">
    <property type="component" value="Chromosome 9"/>
</dbReference>
<dbReference type="InterPro" id="IPR014722">
    <property type="entry name" value="Rib_uL2_dom2"/>
</dbReference>
<dbReference type="GO" id="GO:0003723">
    <property type="term" value="F:RNA binding"/>
    <property type="evidence" value="ECO:0007669"/>
    <property type="project" value="InterPro"/>
</dbReference>
<dbReference type="InterPro" id="IPR008991">
    <property type="entry name" value="Translation_prot_SH3-like_sf"/>
</dbReference>
<dbReference type="KEGG" id="bbrx:BRETT_002726"/>